<dbReference type="Gene3D" id="3.30.70.360">
    <property type="match status" value="1"/>
</dbReference>
<feature type="binding site" evidence="11 13">
    <location>
        <position position="141"/>
    </location>
    <ligand>
        <name>Zn(2+)</name>
        <dbReference type="ChEBI" id="CHEBI:29105"/>
        <label>1</label>
    </ligand>
</feature>
<evidence type="ECO:0000313" key="15">
    <source>
        <dbReference type="EMBL" id="GCD08607.1"/>
    </source>
</evidence>
<keyword evidence="10 11" id="KW-0482">Metalloprotease</keyword>
<organism evidence="15 16">
    <name type="scientific">Clostridium tagluense</name>
    <dbReference type="NCBI Taxonomy" id="360422"/>
    <lineage>
        <taxon>Bacteria</taxon>
        <taxon>Bacillati</taxon>
        <taxon>Bacillota</taxon>
        <taxon>Clostridia</taxon>
        <taxon>Eubacteriales</taxon>
        <taxon>Clostridiaceae</taxon>
        <taxon>Clostridium</taxon>
    </lineage>
</organism>
<dbReference type="AlphaFoldDB" id="A0A401UGB8"/>
<evidence type="ECO:0000256" key="6">
    <source>
        <dbReference type="ARBA" id="ARBA00022670"/>
    </source>
</evidence>
<dbReference type="GO" id="GO:0006508">
    <property type="term" value="P:proteolysis"/>
    <property type="evidence" value="ECO:0007669"/>
    <property type="project" value="UniProtKB-UniRule"/>
</dbReference>
<evidence type="ECO:0000256" key="2">
    <source>
        <dbReference type="ARBA" id="ARBA00004496"/>
    </source>
</evidence>
<dbReference type="HAMAP" id="MF_00550">
    <property type="entry name" value="Aminopeptidase_M20"/>
    <property type="match status" value="1"/>
</dbReference>
<gene>
    <name evidence="11 15" type="primary">pepT</name>
    <name evidence="15" type="ORF">Ctaglu_02300</name>
</gene>
<evidence type="ECO:0000313" key="16">
    <source>
        <dbReference type="Proteomes" id="UP000287872"/>
    </source>
</evidence>
<dbReference type="InterPro" id="IPR001261">
    <property type="entry name" value="ArgE/DapE_CS"/>
</dbReference>
<dbReference type="OrthoDB" id="9804934at2"/>
<name>A0A401UGB8_9CLOT</name>
<dbReference type="CDD" id="cd03892">
    <property type="entry name" value="M20_peptT"/>
    <property type="match status" value="1"/>
</dbReference>
<dbReference type="PIRSF" id="PIRSF037215">
    <property type="entry name" value="Peptidase_M20B"/>
    <property type="match status" value="1"/>
</dbReference>
<comment type="similarity">
    <text evidence="3 11">Belongs to the peptidase M20B family.</text>
</comment>
<evidence type="ECO:0000256" key="7">
    <source>
        <dbReference type="ARBA" id="ARBA00022723"/>
    </source>
</evidence>
<evidence type="ECO:0000256" key="4">
    <source>
        <dbReference type="ARBA" id="ARBA00022438"/>
    </source>
</evidence>
<dbReference type="InterPro" id="IPR036264">
    <property type="entry name" value="Bact_exopeptidase_dim_dom"/>
</dbReference>
<dbReference type="NCBIfam" id="NF003976">
    <property type="entry name" value="PRK05469.1"/>
    <property type="match status" value="1"/>
</dbReference>
<evidence type="ECO:0000256" key="8">
    <source>
        <dbReference type="ARBA" id="ARBA00022801"/>
    </source>
</evidence>
<dbReference type="Gene3D" id="3.40.630.10">
    <property type="entry name" value="Zn peptidases"/>
    <property type="match status" value="1"/>
</dbReference>
<dbReference type="GO" id="GO:0043171">
    <property type="term" value="P:peptide catabolic process"/>
    <property type="evidence" value="ECO:0007669"/>
    <property type="project" value="UniProtKB-UniRule"/>
</dbReference>
<protein>
    <recommendedName>
        <fullName evidence="11">Peptidase T</fullName>
        <ecNumber evidence="11">3.4.11.4</ecNumber>
    </recommendedName>
    <alternativeName>
        <fullName evidence="11">Aminotripeptidase</fullName>
        <shortName evidence="11">Tripeptidase</shortName>
    </alternativeName>
    <alternativeName>
        <fullName evidence="11">Tripeptide aminopeptidase</fullName>
    </alternativeName>
</protein>
<evidence type="ECO:0000256" key="13">
    <source>
        <dbReference type="PIRSR" id="PIRSR037215-2"/>
    </source>
</evidence>
<comment type="catalytic activity">
    <reaction evidence="1 11">
        <text>Release of the N-terminal residue from a tripeptide.</text>
        <dbReference type="EC" id="3.4.11.4"/>
    </reaction>
</comment>
<dbReference type="InterPro" id="IPR011650">
    <property type="entry name" value="Peptidase_M20_dimer"/>
</dbReference>
<feature type="binding site" evidence="11 13">
    <location>
        <position position="78"/>
    </location>
    <ligand>
        <name>Zn(2+)</name>
        <dbReference type="ChEBI" id="CHEBI:29105"/>
        <label>1</label>
    </ligand>
</feature>
<dbReference type="GO" id="GO:0045148">
    <property type="term" value="F:tripeptide aminopeptidase activity"/>
    <property type="evidence" value="ECO:0007669"/>
    <property type="project" value="UniProtKB-UniRule"/>
</dbReference>
<comment type="function">
    <text evidence="11">Cleaves the N-terminal amino acid of tripeptides.</text>
</comment>
<sequence>MSKVVEKFLKYVSYDTKSDEESTTVPSTNGQMILGKQLVAELKEMGIQEVSIDDNGYVMAIIPSNVEKDIPTIGFIAHMDTAPDMSGKNVNPKFVYNYDGEDIILNKENNIVLSPKDFPELKNYIGKTLITTDGTTLLGADDKAGISEIMTAVEYLMENPGFKHGKVCIGFTPDEEVGRGADLFDVKKFAADFAYTMDGGTIGELESENFNAAGAKISIHGRNVHPGSAKGKMIHSTLIANEFMNSLPSNETPGTTEGYEGFYHLIALNGEVEGTKLQYIIRDFDAESYENRKTFIKNIVKTLNDKYGTGTVEIEIKDQYFNMKEKIEPVKHIVDTAFLAMKQVGVNPIMVPIRGGTDGARLSFMGLPTPNIFAGGHNFHGKYEFIPTFAMEKAVEVILKIVELYAGK</sequence>
<dbReference type="GO" id="GO:0008237">
    <property type="term" value="F:metallopeptidase activity"/>
    <property type="evidence" value="ECO:0007669"/>
    <property type="project" value="UniProtKB-KW"/>
</dbReference>
<dbReference type="PROSITE" id="PS00758">
    <property type="entry name" value="ARGE_DAPE_CPG2_1"/>
    <property type="match status" value="1"/>
</dbReference>
<keyword evidence="7 11" id="KW-0479">Metal-binding</keyword>
<keyword evidence="5 11" id="KW-0963">Cytoplasm</keyword>
<dbReference type="RefSeq" id="WP_124997224.1">
    <property type="nucleotide sequence ID" value="NZ_BHYK01000001.1"/>
</dbReference>
<keyword evidence="16" id="KW-1185">Reference proteome</keyword>
<dbReference type="SUPFAM" id="SSF53187">
    <property type="entry name" value="Zn-dependent exopeptidases"/>
    <property type="match status" value="1"/>
</dbReference>
<feature type="binding site" evidence="11 13">
    <location>
        <position position="198"/>
    </location>
    <ligand>
        <name>Zn(2+)</name>
        <dbReference type="ChEBI" id="CHEBI:29105"/>
        <label>1</label>
    </ligand>
</feature>
<feature type="binding site" evidence="11 13">
    <location>
        <position position="176"/>
    </location>
    <ligand>
        <name>Zn(2+)</name>
        <dbReference type="ChEBI" id="CHEBI:29105"/>
        <label>2</label>
    </ligand>
</feature>
<dbReference type="EC" id="3.4.11.4" evidence="11"/>
<proteinExistence type="inferred from homology"/>
<dbReference type="FunFam" id="3.30.70.360:FF:000002">
    <property type="entry name" value="Peptidase T"/>
    <property type="match status" value="1"/>
</dbReference>
<keyword evidence="9 11" id="KW-0862">Zinc</keyword>
<dbReference type="NCBIfam" id="TIGR01882">
    <property type="entry name" value="peptidase-T"/>
    <property type="match status" value="1"/>
</dbReference>
<feature type="active site" description="Proton acceptor" evidence="11 12">
    <location>
        <position position="175"/>
    </location>
</feature>
<keyword evidence="6 11" id="KW-0645">Protease</keyword>
<feature type="active site" evidence="11 12">
    <location>
        <position position="80"/>
    </location>
</feature>
<evidence type="ECO:0000256" key="11">
    <source>
        <dbReference type="HAMAP-Rule" id="MF_00550"/>
    </source>
</evidence>
<evidence type="ECO:0000256" key="9">
    <source>
        <dbReference type="ARBA" id="ARBA00022833"/>
    </source>
</evidence>
<evidence type="ECO:0000256" key="5">
    <source>
        <dbReference type="ARBA" id="ARBA00022490"/>
    </source>
</evidence>
<dbReference type="PANTHER" id="PTHR42994:SF1">
    <property type="entry name" value="PEPTIDASE T"/>
    <property type="match status" value="1"/>
</dbReference>
<evidence type="ECO:0000259" key="14">
    <source>
        <dbReference type="Pfam" id="PF07687"/>
    </source>
</evidence>
<keyword evidence="8 11" id="KW-0378">Hydrolase</keyword>
<reference evidence="15 16" key="1">
    <citation type="submission" date="2018-11" db="EMBL/GenBank/DDBJ databases">
        <title>Genome sequencing and assembly of Clostridium tagluense strain A121.</title>
        <authorList>
            <person name="Murakami T."/>
            <person name="Segawa T."/>
            <person name="Shcherbakova V.A."/>
            <person name="Mori H."/>
            <person name="Yoshimura Y."/>
        </authorList>
    </citation>
    <scope>NUCLEOTIDE SEQUENCE [LARGE SCALE GENOMIC DNA]</scope>
    <source>
        <strain evidence="15 16">A121</strain>
    </source>
</reference>
<dbReference type="PROSITE" id="PS00759">
    <property type="entry name" value="ARGE_DAPE_CPG2_2"/>
    <property type="match status" value="1"/>
</dbReference>
<dbReference type="Proteomes" id="UP000287872">
    <property type="component" value="Unassembled WGS sequence"/>
</dbReference>
<comment type="cofactor">
    <cofactor evidence="11 13">
        <name>Zn(2+)</name>
        <dbReference type="ChEBI" id="CHEBI:29105"/>
    </cofactor>
    <text evidence="11 13">Binds 2 Zn(2+) ions per subunit.</text>
</comment>
<dbReference type="InterPro" id="IPR002933">
    <property type="entry name" value="Peptidase_M20"/>
</dbReference>
<feature type="binding site" evidence="11 13">
    <location>
        <position position="141"/>
    </location>
    <ligand>
        <name>Zn(2+)</name>
        <dbReference type="ChEBI" id="CHEBI:29105"/>
        <label>2</label>
    </ligand>
</feature>
<evidence type="ECO:0000256" key="10">
    <source>
        <dbReference type="ARBA" id="ARBA00023049"/>
    </source>
</evidence>
<evidence type="ECO:0000256" key="12">
    <source>
        <dbReference type="PIRSR" id="PIRSR037215-1"/>
    </source>
</evidence>
<dbReference type="InterPro" id="IPR010161">
    <property type="entry name" value="Peptidase_M20B"/>
</dbReference>
<comment type="caution">
    <text evidence="15">The sequence shown here is derived from an EMBL/GenBank/DDBJ whole genome shotgun (WGS) entry which is preliminary data.</text>
</comment>
<dbReference type="Pfam" id="PF07687">
    <property type="entry name" value="M20_dimer"/>
    <property type="match status" value="1"/>
</dbReference>
<dbReference type="GO" id="GO:0005829">
    <property type="term" value="C:cytosol"/>
    <property type="evidence" value="ECO:0007669"/>
    <property type="project" value="TreeGrafter"/>
</dbReference>
<evidence type="ECO:0000256" key="1">
    <source>
        <dbReference type="ARBA" id="ARBA00000870"/>
    </source>
</evidence>
<accession>A0A401UGB8</accession>
<dbReference type="NCBIfam" id="NF009920">
    <property type="entry name" value="PRK13381.1"/>
    <property type="match status" value="1"/>
</dbReference>
<comment type="subcellular location">
    <subcellularLocation>
        <location evidence="2 11">Cytoplasm</location>
    </subcellularLocation>
</comment>
<dbReference type="Pfam" id="PF01546">
    <property type="entry name" value="Peptidase_M20"/>
    <property type="match status" value="1"/>
</dbReference>
<feature type="binding site" evidence="11 13">
    <location>
        <position position="380"/>
    </location>
    <ligand>
        <name>Zn(2+)</name>
        <dbReference type="ChEBI" id="CHEBI:29105"/>
        <label>2</label>
    </ligand>
</feature>
<dbReference type="EMBL" id="BHYK01000001">
    <property type="protein sequence ID" value="GCD08607.1"/>
    <property type="molecule type" value="Genomic_DNA"/>
</dbReference>
<evidence type="ECO:0000256" key="3">
    <source>
        <dbReference type="ARBA" id="ARBA00009692"/>
    </source>
</evidence>
<dbReference type="SUPFAM" id="SSF55031">
    <property type="entry name" value="Bacterial exopeptidase dimerisation domain"/>
    <property type="match status" value="1"/>
</dbReference>
<dbReference type="GO" id="GO:0008270">
    <property type="term" value="F:zinc ion binding"/>
    <property type="evidence" value="ECO:0007669"/>
    <property type="project" value="UniProtKB-UniRule"/>
</dbReference>
<dbReference type="PANTHER" id="PTHR42994">
    <property type="entry name" value="PEPTIDASE T"/>
    <property type="match status" value="1"/>
</dbReference>
<keyword evidence="4 11" id="KW-0031">Aminopeptidase</keyword>
<feature type="domain" description="Peptidase M20 dimerisation" evidence="14">
    <location>
        <begin position="208"/>
        <end position="308"/>
    </location>
</feature>